<name>A0A382J4F9_9ZZZZ</name>
<feature type="domain" description="Glycosyl hydrolase-like 10" evidence="2">
    <location>
        <begin position="93"/>
        <end position="182"/>
    </location>
</feature>
<dbReference type="InterPro" id="IPR003790">
    <property type="entry name" value="GHL10"/>
</dbReference>
<dbReference type="EMBL" id="UINC01071407">
    <property type="protein sequence ID" value="SVC06277.1"/>
    <property type="molecule type" value="Genomic_DNA"/>
</dbReference>
<gene>
    <name evidence="3" type="ORF">METZ01_LOCUS259131</name>
</gene>
<keyword evidence="1" id="KW-0732">Signal</keyword>
<evidence type="ECO:0000313" key="3">
    <source>
        <dbReference type="EMBL" id="SVC06277.1"/>
    </source>
</evidence>
<protein>
    <recommendedName>
        <fullName evidence="2">Glycosyl hydrolase-like 10 domain-containing protein</fullName>
    </recommendedName>
</protein>
<dbReference type="AlphaFoldDB" id="A0A382J4F9"/>
<evidence type="ECO:0000259" key="2">
    <source>
        <dbReference type="Pfam" id="PF02638"/>
    </source>
</evidence>
<dbReference type="PROSITE" id="PS51257">
    <property type="entry name" value="PROKAR_LIPOPROTEIN"/>
    <property type="match status" value="1"/>
</dbReference>
<dbReference type="PANTHER" id="PTHR43405:SF1">
    <property type="entry name" value="GLYCOSYL HYDROLASE DIGH"/>
    <property type="match status" value="1"/>
</dbReference>
<dbReference type="Pfam" id="PF02638">
    <property type="entry name" value="GHL10"/>
    <property type="match status" value="1"/>
</dbReference>
<dbReference type="PANTHER" id="PTHR43405">
    <property type="entry name" value="GLYCOSYL HYDROLASE DIGH"/>
    <property type="match status" value="1"/>
</dbReference>
<dbReference type="Gene3D" id="3.20.20.80">
    <property type="entry name" value="Glycosidases"/>
    <property type="match status" value="1"/>
</dbReference>
<accession>A0A382J4F9</accession>
<dbReference type="InterPro" id="IPR017853">
    <property type="entry name" value="GH"/>
</dbReference>
<proteinExistence type="predicted"/>
<dbReference type="InterPro" id="IPR052177">
    <property type="entry name" value="Divisome_Glycosyl_Hydrolase"/>
</dbReference>
<organism evidence="3">
    <name type="scientific">marine metagenome</name>
    <dbReference type="NCBI Taxonomy" id="408172"/>
    <lineage>
        <taxon>unclassified sequences</taxon>
        <taxon>metagenomes</taxon>
        <taxon>ecological metagenomes</taxon>
    </lineage>
</organism>
<reference evidence="3" key="1">
    <citation type="submission" date="2018-05" db="EMBL/GenBank/DDBJ databases">
        <authorList>
            <person name="Lanie J.A."/>
            <person name="Ng W.-L."/>
            <person name="Kazmierczak K.M."/>
            <person name="Andrzejewski T.M."/>
            <person name="Davidsen T.M."/>
            <person name="Wayne K.J."/>
            <person name="Tettelin H."/>
            <person name="Glass J.I."/>
            <person name="Rusch D."/>
            <person name="Podicherti R."/>
            <person name="Tsui H.-C.T."/>
            <person name="Winkler M.E."/>
        </authorList>
    </citation>
    <scope>NUCLEOTIDE SEQUENCE</scope>
</reference>
<feature type="non-terminal residue" evidence="3">
    <location>
        <position position="280"/>
    </location>
</feature>
<evidence type="ECO:0000256" key="1">
    <source>
        <dbReference type="ARBA" id="ARBA00022729"/>
    </source>
</evidence>
<dbReference type="SUPFAM" id="SSF51445">
    <property type="entry name" value="(Trans)glycosidases"/>
    <property type="match status" value="1"/>
</dbReference>
<sequence length="280" mass="32995">MHKRQFLKVLSAGLLGVASGCLPSVRTDKRMKDRQKNWMWVSPRRREAASDDVWKSRLGRWREAGIDAILPEIFNNHAAHYGSEHLPVAERWLEQLLPLARAAGVEVHAWMHTMTCNIDSVHDQHPEWYNVNGRGESSWEKPAYVHYYRFLCPSRPAVHEFLKRRVRELAQYDELDGIHLDYIRHPDVILAESLQPRYDIVQDREYPEYDYCYCDVCRSGFKEMHGADPMELEDPSTDRNWRQYRYDLITHIVNDELVPVGRKRGKAMTAAVFPNWEHVR</sequence>